<name>A0A0D3CUV1_BRAOL</name>
<evidence type="ECO:0000256" key="2">
    <source>
        <dbReference type="ARBA" id="ARBA00022840"/>
    </source>
</evidence>
<organism evidence="4 5">
    <name type="scientific">Brassica oleracea var. oleracea</name>
    <dbReference type="NCBI Taxonomy" id="109376"/>
    <lineage>
        <taxon>Eukaryota</taxon>
        <taxon>Viridiplantae</taxon>
        <taxon>Streptophyta</taxon>
        <taxon>Embryophyta</taxon>
        <taxon>Tracheophyta</taxon>
        <taxon>Spermatophyta</taxon>
        <taxon>Magnoliopsida</taxon>
        <taxon>eudicotyledons</taxon>
        <taxon>Gunneridae</taxon>
        <taxon>Pentapetalae</taxon>
        <taxon>rosids</taxon>
        <taxon>malvids</taxon>
        <taxon>Brassicales</taxon>
        <taxon>Brassicaceae</taxon>
        <taxon>Brassiceae</taxon>
        <taxon>Brassica</taxon>
    </lineage>
</organism>
<dbReference type="InterPro" id="IPR000719">
    <property type="entry name" value="Prot_kinase_dom"/>
</dbReference>
<dbReference type="Pfam" id="PF00069">
    <property type="entry name" value="Pkinase"/>
    <property type="match status" value="1"/>
</dbReference>
<protein>
    <recommendedName>
        <fullName evidence="3">Protein kinase domain-containing protein</fullName>
    </recommendedName>
</protein>
<dbReference type="PANTHER" id="PTHR24055">
    <property type="entry name" value="MITOGEN-ACTIVATED PROTEIN KINASE"/>
    <property type="match status" value="1"/>
</dbReference>
<dbReference type="InterPro" id="IPR050117">
    <property type="entry name" value="MAPK"/>
</dbReference>
<sequence length="96" mass="11174">MKCDLKICGFGLARAPLETHAVTEYVAATRWYHAPELLLNSPTYTSAIDMWSVGCIFLELMTGTLLFPGKDHVHQLRLIMELRYRLSNRRRHWIVE</sequence>
<keyword evidence="5" id="KW-1185">Reference proteome</keyword>
<dbReference type="EnsemblPlants" id="Bo6g076680.1">
    <property type="protein sequence ID" value="Bo6g076680.1"/>
    <property type="gene ID" value="Bo6g076680"/>
</dbReference>
<keyword evidence="2" id="KW-0067">ATP-binding</keyword>
<evidence type="ECO:0000259" key="3">
    <source>
        <dbReference type="PROSITE" id="PS50011"/>
    </source>
</evidence>
<feature type="domain" description="Protein kinase" evidence="3">
    <location>
        <begin position="1"/>
        <end position="96"/>
    </location>
</feature>
<evidence type="ECO:0000313" key="4">
    <source>
        <dbReference type="EnsemblPlants" id="Bo6g076680.1"/>
    </source>
</evidence>
<dbReference type="PROSITE" id="PS50011">
    <property type="entry name" value="PROTEIN_KINASE_DOM"/>
    <property type="match status" value="1"/>
</dbReference>
<dbReference type="eggNOG" id="KOG0660">
    <property type="taxonomic scope" value="Eukaryota"/>
</dbReference>
<reference evidence="4" key="2">
    <citation type="submission" date="2015-03" db="UniProtKB">
        <authorList>
            <consortium name="EnsemblPlants"/>
        </authorList>
    </citation>
    <scope>IDENTIFICATION</scope>
</reference>
<dbReference type="GO" id="GO:0005524">
    <property type="term" value="F:ATP binding"/>
    <property type="evidence" value="ECO:0007669"/>
    <property type="project" value="UniProtKB-KW"/>
</dbReference>
<keyword evidence="1" id="KW-0547">Nucleotide-binding</keyword>
<proteinExistence type="predicted"/>
<dbReference type="InterPro" id="IPR011009">
    <property type="entry name" value="Kinase-like_dom_sf"/>
</dbReference>
<dbReference type="HOGENOM" id="CLU_184001_0_0_1"/>
<accession>A0A0D3CUV1</accession>
<dbReference type="GO" id="GO:0004672">
    <property type="term" value="F:protein kinase activity"/>
    <property type="evidence" value="ECO:0007669"/>
    <property type="project" value="InterPro"/>
</dbReference>
<reference evidence="4 5" key="1">
    <citation type="journal article" date="2014" name="Genome Biol.">
        <title>Transcriptome and methylome profiling reveals relics of genome dominance in the mesopolyploid Brassica oleracea.</title>
        <authorList>
            <person name="Parkin I.A."/>
            <person name="Koh C."/>
            <person name="Tang H."/>
            <person name="Robinson S.J."/>
            <person name="Kagale S."/>
            <person name="Clarke W.E."/>
            <person name="Town C.D."/>
            <person name="Nixon J."/>
            <person name="Krishnakumar V."/>
            <person name="Bidwell S.L."/>
            <person name="Denoeud F."/>
            <person name="Belcram H."/>
            <person name="Links M.G."/>
            <person name="Just J."/>
            <person name="Clarke C."/>
            <person name="Bender T."/>
            <person name="Huebert T."/>
            <person name="Mason A.S."/>
            <person name="Pires J.C."/>
            <person name="Barker G."/>
            <person name="Moore J."/>
            <person name="Walley P.G."/>
            <person name="Manoli S."/>
            <person name="Batley J."/>
            <person name="Edwards D."/>
            <person name="Nelson M.N."/>
            <person name="Wang X."/>
            <person name="Paterson A.H."/>
            <person name="King G."/>
            <person name="Bancroft I."/>
            <person name="Chalhoub B."/>
            <person name="Sharpe A.G."/>
        </authorList>
    </citation>
    <scope>NUCLEOTIDE SEQUENCE</scope>
    <source>
        <strain evidence="4 5">cv. TO1000</strain>
    </source>
</reference>
<evidence type="ECO:0000256" key="1">
    <source>
        <dbReference type="ARBA" id="ARBA00022741"/>
    </source>
</evidence>
<dbReference type="STRING" id="109376.A0A0D3CUV1"/>
<dbReference type="AlphaFoldDB" id="A0A0D3CUV1"/>
<dbReference type="OMA" id="HAVTEYV"/>
<dbReference type="Gramene" id="Bo6g076680.1">
    <property type="protein sequence ID" value="Bo6g076680.1"/>
    <property type="gene ID" value="Bo6g076680"/>
</dbReference>
<dbReference type="Proteomes" id="UP000032141">
    <property type="component" value="Chromosome C6"/>
</dbReference>
<dbReference type="Gene3D" id="1.10.510.10">
    <property type="entry name" value="Transferase(Phosphotransferase) domain 1"/>
    <property type="match status" value="1"/>
</dbReference>
<evidence type="ECO:0000313" key="5">
    <source>
        <dbReference type="Proteomes" id="UP000032141"/>
    </source>
</evidence>
<dbReference type="SUPFAM" id="SSF56112">
    <property type="entry name" value="Protein kinase-like (PK-like)"/>
    <property type="match status" value="1"/>
</dbReference>